<dbReference type="PROSITE" id="PS50048">
    <property type="entry name" value="ZN2_CY6_FUNGAL_2"/>
    <property type="match status" value="1"/>
</dbReference>
<feature type="region of interest" description="Disordered" evidence="3">
    <location>
        <begin position="1"/>
        <end position="54"/>
    </location>
</feature>
<dbReference type="Proteomes" id="UP000774326">
    <property type="component" value="Unassembled WGS sequence"/>
</dbReference>
<name>A0A9P8TPM0_WICPI</name>
<dbReference type="PROSITE" id="PS00463">
    <property type="entry name" value="ZN2_CY6_FUNGAL_1"/>
    <property type="match status" value="1"/>
</dbReference>
<proteinExistence type="predicted"/>
<feature type="compositionally biased region" description="Polar residues" evidence="3">
    <location>
        <begin position="30"/>
        <end position="41"/>
    </location>
</feature>
<reference evidence="5" key="2">
    <citation type="submission" date="2021-01" db="EMBL/GenBank/DDBJ databases">
        <authorList>
            <person name="Schikora-Tamarit M.A."/>
        </authorList>
    </citation>
    <scope>NUCLEOTIDE SEQUENCE</scope>
    <source>
        <strain evidence="5">CBS2887</strain>
    </source>
</reference>
<dbReference type="EMBL" id="JAEUBG010001689">
    <property type="protein sequence ID" value="KAH3686001.1"/>
    <property type="molecule type" value="Genomic_DNA"/>
</dbReference>
<sequence length="841" mass="94725">MSKRLASELEDKNSITTSPDSTTTATPLSNSSAKDPNSTKANEPPAKKRSRSRLGCHRCKRLKVKCDELKPSCTLCEKSNKTCDYSLKLTWGGRPFKDEKKSNLGFGTITSFEMKYNPEKAKSKKSQMKKEPIPQTVLLTKPIIQQQKATRVSDAGSAPPAPNTIVSATATPLVDHITFNKIDFNDLADVPMQQTSQDQFQQVQMDDPFLPLDSDQTLPLSAISNPRGSLGLQQFDDFASAFKDLDTSNLIAKHFVTDFLLPEFFEENQLKLNTKPSAHHGIDSISEDSNTPPENQLVVNSSFHTYYTPNSSRVPPSSTYSSSSLASPHHNMGPTQKQIQRNTTSSIQEESSPTSSSTAAFSHYSTNSNRHLDIPDFQEIENLFNYDIDNFTTLPQQISPIPDLLLKNPRYREYYHQYIETFSKTLVPANAQSYTDNPFTCLLPRLSLSSDCDGLLSAIIAMAISQRYSRSDVDQSTFPTDLTSDLLSRALNDLYKRLTDPKETQSDHTLGLILVMTCFDIIRGSRFKWRAHYLGARKIVMSRGFLKAVCDQKRASSTSNSNKITDLDIENDQAVSFERGAESDLVFFFTRWFAYLDTFALLVSSSAIYVSSPSRNLIKWSGPKVTRAQRENLDDIDKLMGFDFKLLDFFAEIISLIDEREKNCRTPNNLTIELMQRALDVKARLLEYIATTDKERDEIEFSIKLNTNDPRHSKLFDYARIRATNNVFALAGVLQIYRRVLMMATESDIVQDVVNEITVIIQDKIPDNTTAANCTMFALFTSGCEAIDIDTRAFYIDRLNKLIGHGATGARDAYNIMLDSWETGKFWADILSEKNIDIMFS</sequence>
<reference evidence="5" key="1">
    <citation type="journal article" date="2021" name="Open Biol.">
        <title>Shared evolutionary footprints suggest mitochondrial oxidative damage underlies multiple complex I losses in fungi.</title>
        <authorList>
            <person name="Schikora-Tamarit M.A."/>
            <person name="Marcet-Houben M."/>
            <person name="Nosek J."/>
            <person name="Gabaldon T."/>
        </authorList>
    </citation>
    <scope>NUCLEOTIDE SEQUENCE</scope>
    <source>
        <strain evidence="5">CBS2887</strain>
    </source>
</reference>
<feature type="compositionally biased region" description="Polar residues" evidence="3">
    <location>
        <begin position="333"/>
        <end position="342"/>
    </location>
</feature>
<comment type="subcellular location">
    <subcellularLocation>
        <location evidence="1">Nucleus</location>
    </subcellularLocation>
</comment>
<dbReference type="Pfam" id="PF11951">
    <property type="entry name" value="Fungal_trans_2"/>
    <property type="match status" value="1"/>
</dbReference>
<feature type="compositionally biased region" description="Low complexity" evidence="3">
    <location>
        <begin position="311"/>
        <end position="328"/>
    </location>
</feature>
<dbReference type="PANTHER" id="PTHR37534">
    <property type="entry name" value="TRANSCRIPTIONAL ACTIVATOR PROTEIN UGA3"/>
    <property type="match status" value="1"/>
</dbReference>
<dbReference type="PANTHER" id="PTHR37534:SF43">
    <property type="entry name" value="FINGER DOMAIN PROTEIN, PUTATIVE (AFU_ORTHOLOGUE AFUA_1G01850)-RELATED"/>
    <property type="match status" value="1"/>
</dbReference>
<dbReference type="GO" id="GO:0045944">
    <property type="term" value="P:positive regulation of transcription by RNA polymerase II"/>
    <property type="evidence" value="ECO:0007669"/>
    <property type="project" value="TreeGrafter"/>
</dbReference>
<feature type="domain" description="Zn(2)-C6 fungal-type" evidence="4">
    <location>
        <begin position="55"/>
        <end position="85"/>
    </location>
</feature>
<dbReference type="Gene3D" id="4.10.240.10">
    <property type="entry name" value="Zn(2)-C6 fungal-type DNA-binding domain"/>
    <property type="match status" value="1"/>
</dbReference>
<feature type="compositionally biased region" description="Basic and acidic residues" evidence="3">
    <location>
        <begin position="1"/>
        <end position="13"/>
    </location>
</feature>
<dbReference type="GO" id="GO:0008270">
    <property type="term" value="F:zinc ion binding"/>
    <property type="evidence" value="ECO:0007669"/>
    <property type="project" value="InterPro"/>
</dbReference>
<dbReference type="InterPro" id="IPR021858">
    <property type="entry name" value="Fun_TF"/>
</dbReference>
<dbReference type="CDD" id="cd00067">
    <property type="entry name" value="GAL4"/>
    <property type="match status" value="1"/>
</dbReference>
<accession>A0A9P8TPM0</accession>
<evidence type="ECO:0000256" key="1">
    <source>
        <dbReference type="ARBA" id="ARBA00004123"/>
    </source>
</evidence>
<dbReference type="Pfam" id="PF00172">
    <property type="entry name" value="Zn_clus"/>
    <property type="match status" value="1"/>
</dbReference>
<evidence type="ECO:0000259" key="4">
    <source>
        <dbReference type="PROSITE" id="PS50048"/>
    </source>
</evidence>
<dbReference type="GO" id="GO:0000981">
    <property type="term" value="F:DNA-binding transcription factor activity, RNA polymerase II-specific"/>
    <property type="evidence" value="ECO:0007669"/>
    <property type="project" value="InterPro"/>
</dbReference>
<evidence type="ECO:0000313" key="6">
    <source>
        <dbReference type="Proteomes" id="UP000774326"/>
    </source>
</evidence>
<protein>
    <recommendedName>
        <fullName evidence="4">Zn(2)-C6 fungal-type domain-containing protein</fullName>
    </recommendedName>
</protein>
<feature type="compositionally biased region" description="Low complexity" evidence="3">
    <location>
        <begin position="343"/>
        <end position="358"/>
    </location>
</feature>
<feature type="compositionally biased region" description="Polar residues" evidence="3">
    <location>
        <begin position="287"/>
        <end position="310"/>
    </location>
</feature>
<dbReference type="GO" id="GO:0005634">
    <property type="term" value="C:nucleus"/>
    <property type="evidence" value="ECO:0007669"/>
    <property type="project" value="UniProtKB-SubCell"/>
</dbReference>
<dbReference type="SMART" id="SM00066">
    <property type="entry name" value="GAL4"/>
    <property type="match status" value="1"/>
</dbReference>
<feature type="compositionally biased region" description="Low complexity" evidence="3">
    <location>
        <begin position="14"/>
        <end position="29"/>
    </location>
</feature>
<dbReference type="GO" id="GO:0000976">
    <property type="term" value="F:transcription cis-regulatory region binding"/>
    <property type="evidence" value="ECO:0007669"/>
    <property type="project" value="TreeGrafter"/>
</dbReference>
<keyword evidence="6" id="KW-1185">Reference proteome</keyword>
<evidence type="ECO:0000256" key="2">
    <source>
        <dbReference type="ARBA" id="ARBA00023242"/>
    </source>
</evidence>
<dbReference type="InterPro" id="IPR036864">
    <property type="entry name" value="Zn2-C6_fun-type_DNA-bd_sf"/>
</dbReference>
<dbReference type="InterPro" id="IPR001138">
    <property type="entry name" value="Zn2Cys6_DnaBD"/>
</dbReference>
<comment type="caution">
    <text evidence="5">The sequence shown here is derived from an EMBL/GenBank/DDBJ whole genome shotgun (WGS) entry which is preliminary data.</text>
</comment>
<dbReference type="AlphaFoldDB" id="A0A9P8TPM0"/>
<keyword evidence="2" id="KW-0539">Nucleus</keyword>
<dbReference type="SUPFAM" id="SSF57701">
    <property type="entry name" value="Zn2/Cys6 DNA-binding domain"/>
    <property type="match status" value="1"/>
</dbReference>
<dbReference type="OrthoDB" id="5229455at2759"/>
<evidence type="ECO:0000313" key="5">
    <source>
        <dbReference type="EMBL" id="KAH3686001.1"/>
    </source>
</evidence>
<evidence type="ECO:0000256" key="3">
    <source>
        <dbReference type="SAM" id="MobiDB-lite"/>
    </source>
</evidence>
<gene>
    <name evidence="5" type="ORF">WICPIJ_003000</name>
</gene>
<organism evidence="5 6">
    <name type="scientific">Wickerhamomyces pijperi</name>
    <name type="common">Yeast</name>
    <name type="synonym">Pichia pijperi</name>
    <dbReference type="NCBI Taxonomy" id="599730"/>
    <lineage>
        <taxon>Eukaryota</taxon>
        <taxon>Fungi</taxon>
        <taxon>Dikarya</taxon>
        <taxon>Ascomycota</taxon>
        <taxon>Saccharomycotina</taxon>
        <taxon>Saccharomycetes</taxon>
        <taxon>Phaffomycetales</taxon>
        <taxon>Wickerhamomycetaceae</taxon>
        <taxon>Wickerhamomyces</taxon>
    </lineage>
</organism>
<feature type="region of interest" description="Disordered" evidence="3">
    <location>
        <begin position="276"/>
        <end position="362"/>
    </location>
</feature>